<dbReference type="GO" id="GO:0004124">
    <property type="term" value="F:cysteine synthase activity"/>
    <property type="evidence" value="ECO:0007669"/>
    <property type="project" value="UniProtKB-EC"/>
</dbReference>
<dbReference type="Gene3D" id="3.40.50.1100">
    <property type="match status" value="2"/>
</dbReference>
<evidence type="ECO:0000256" key="7">
    <source>
        <dbReference type="ARBA" id="ARBA00022898"/>
    </source>
</evidence>
<comment type="pathway">
    <text evidence="2">Amino-acid biosynthesis; L-cysteine biosynthesis; L-cysteine from L-serine: step 2/2.</text>
</comment>
<evidence type="ECO:0000256" key="8">
    <source>
        <dbReference type="ARBA" id="ARBA00023192"/>
    </source>
</evidence>
<evidence type="ECO:0000256" key="9">
    <source>
        <dbReference type="ARBA" id="ARBA00047931"/>
    </source>
</evidence>
<evidence type="ECO:0000256" key="1">
    <source>
        <dbReference type="ARBA" id="ARBA00001933"/>
    </source>
</evidence>
<evidence type="ECO:0000256" key="10">
    <source>
        <dbReference type="PIRSR" id="PIRSR605856-50"/>
    </source>
</evidence>
<comment type="cofactor">
    <cofactor evidence="1 10">
        <name>pyridoxal 5'-phosphate</name>
        <dbReference type="ChEBI" id="CHEBI:597326"/>
    </cofactor>
</comment>
<dbReference type="InterPro" id="IPR001926">
    <property type="entry name" value="TrpB-like_PALP"/>
</dbReference>
<proteinExistence type="inferred from homology"/>
<dbReference type="GO" id="GO:0006535">
    <property type="term" value="P:cysteine biosynthetic process from serine"/>
    <property type="evidence" value="ECO:0007669"/>
    <property type="project" value="InterPro"/>
</dbReference>
<dbReference type="InterPro" id="IPR036052">
    <property type="entry name" value="TrpB-like_PALP_sf"/>
</dbReference>
<dbReference type="CDD" id="cd01561">
    <property type="entry name" value="CBS_like"/>
    <property type="match status" value="1"/>
</dbReference>
<reference evidence="13 14" key="1">
    <citation type="journal article" date="2016" name="Front. Microbiol.">
        <title>Genomic Resource of Rice Seed Associated Bacteria.</title>
        <authorList>
            <person name="Midha S."/>
            <person name="Bansal K."/>
            <person name="Sharma S."/>
            <person name="Kumar N."/>
            <person name="Patil P.P."/>
            <person name="Chaudhry V."/>
            <person name="Patil P.B."/>
        </authorList>
    </citation>
    <scope>NUCLEOTIDE SEQUENCE [LARGE SCALE GENOMIC DNA]</scope>
    <source>
        <strain evidence="13 14">NS226</strain>
    </source>
</reference>
<feature type="binding site" evidence="10">
    <location>
        <begin position="196"/>
        <end position="200"/>
    </location>
    <ligand>
        <name>pyridoxal 5'-phosphate</name>
        <dbReference type="ChEBI" id="CHEBI:597326"/>
    </ligand>
</feature>
<evidence type="ECO:0000256" key="11">
    <source>
        <dbReference type="PIRSR" id="PIRSR605856-51"/>
    </source>
</evidence>
<dbReference type="EC" id="2.5.1.47" evidence="4"/>
<sequence>MDTPANNQTARTHGRGRIYDSIIDTIGDTPLVRLDKFAHEKGVKAKILAKLEFFNPIASVKDRIGVAMLEALEAEGTIRPGRNTLIEPTSGNTGIALAFAAAAKGYQLILTMPETMSIERRKMLRLLGAELVLTEGAKGMKGAIAKAEELKAEIPNSVIPQQFENPANPQIHRVTTAEEIWNDTAGRVDLFVAGIGTGGTITGVGQVLKSRNPGLQVVAVEPENSPVLSGGAPGPHKIQGIGAGFAPAILDREIYDEVVAISNDEAFETARLVARLEGVPVGISSGAALAAAAKVGAREENAGKNLVVIIPSFAERYLSTALFDGLVAEDEPKEKPKGAPSI</sequence>
<dbReference type="STRING" id="401562.NS365_04850"/>
<organism evidence="13 14">
    <name type="scientific">Aureimonas ureilytica</name>
    <dbReference type="NCBI Taxonomy" id="401562"/>
    <lineage>
        <taxon>Bacteria</taxon>
        <taxon>Pseudomonadati</taxon>
        <taxon>Pseudomonadota</taxon>
        <taxon>Alphaproteobacteria</taxon>
        <taxon>Hyphomicrobiales</taxon>
        <taxon>Aurantimonadaceae</taxon>
        <taxon>Aureimonas</taxon>
    </lineage>
</organism>
<gene>
    <name evidence="13" type="ORF">NS226_00100</name>
</gene>
<evidence type="ECO:0000256" key="4">
    <source>
        <dbReference type="ARBA" id="ARBA00012681"/>
    </source>
</evidence>
<comment type="catalytic activity">
    <reaction evidence="9">
        <text>O-acetyl-L-serine + hydrogen sulfide = L-cysteine + acetate</text>
        <dbReference type="Rhea" id="RHEA:14829"/>
        <dbReference type="ChEBI" id="CHEBI:29919"/>
        <dbReference type="ChEBI" id="CHEBI:30089"/>
        <dbReference type="ChEBI" id="CHEBI:35235"/>
        <dbReference type="ChEBI" id="CHEBI:58340"/>
        <dbReference type="EC" id="2.5.1.47"/>
    </reaction>
</comment>
<name>A0A147DAT9_9HYPH</name>
<evidence type="ECO:0000313" key="13">
    <source>
        <dbReference type="EMBL" id="KTQ98655.1"/>
    </source>
</evidence>
<keyword evidence="7 10" id="KW-0663">Pyridoxal phosphate</keyword>
<keyword evidence="6" id="KW-0808">Transferase</keyword>
<evidence type="ECO:0000256" key="2">
    <source>
        <dbReference type="ARBA" id="ARBA00004962"/>
    </source>
</evidence>
<dbReference type="NCBIfam" id="TIGR01139">
    <property type="entry name" value="cysK"/>
    <property type="match status" value="1"/>
</dbReference>
<evidence type="ECO:0000256" key="5">
    <source>
        <dbReference type="ARBA" id="ARBA00022605"/>
    </source>
</evidence>
<dbReference type="EMBL" id="LDPZ01000001">
    <property type="protein sequence ID" value="KTQ98655.1"/>
    <property type="molecule type" value="Genomic_DNA"/>
</dbReference>
<dbReference type="PATRIC" id="fig|401562.3.peg.25"/>
<dbReference type="AlphaFoldDB" id="A0A147DAT9"/>
<dbReference type="InterPro" id="IPR050214">
    <property type="entry name" value="Cys_Synth/Cystath_Beta-Synth"/>
</dbReference>
<feature type="binding site" evidence="10">
    <location>
        <position position="92"/>
    </location>
    <ligand>
        <name>pyridoxal 5'-phosphate</name>
        <dbReference type="ChEBI" id="CHEBI:597326"/>
    </ligand>
</feature>
<evidence type="ECO:0000259" key="12">
    <source>
        <dbReference type="Pfam" id="PF00291"/>
    </source>
</evidence>
<dbReference type="Pfam" id="PF00291">
    <property type="entry name" value="PALP"/>
    <property type="match status" value="1"/>
</dbReference>
<dbReference type="InterPro" id="IPR005856">
    <property type="entry name" value="Cys_synth"/>
</dbReference>
<feature type="binding site" evidence="10">
    <location>
        <position position="284"/>
    </location>
    <ligand>
        <name>pyridoxal 5'-phosphate</name>
        <dbReference type="ChEBI" id="CHEBI:597326"/>
    </ligand>
</feature>
<evidence type="ECO:0000256" key="6">
    <source>
        <dbReference type="ARBA" id="ARBA00022679"/>
    </source>
</evidence>
<comment type="caution">
    <text evidence="13">The sequence shown here is derived from an EMBL/GenBank/DDBJ whole genome shotgun (WGS) entry which is preliminary data.</text>
</comment>
<dbReference type="NCBIfam" id="TIGR01136">
    <property type="entry name" value="cysKM"/>
    <property type="match status" value="1"/>
</dbReference>
<dbReference type="FunFam" id="3.40.50.1100:FF:000067">
    <property type="entry name" value="Cysteine synthase"/>
    <property type="match status" value="1"/>
</dbReference>
<protein>
    <recommendedName>
        <fullName evidence="4">cysteine synthase</fullName>
        <ecNumber evidence="4">2.5.1.47</ecNumber>
    </recommendedName>
</protein>
<dbReference type="InterPro" id="IPR005859">
    <property type="entry name" value="CysK"/>
</dbReference>
<dbReference type="RefSeq" id="WP_058633263.1">
    <property type="nucleotide sequence ID" value="NZ_LDPZ01000001.1"/>
</dbReference>
<keyword evidence="5" id="KW-0028">Amino-acid biosynthesis</keyword>
<dbReference type="eggNOG" id="COG0031">
    <property type="taxonomic scope" value="Bacteria"/>
</dbReference>
<dbReference type="GO" id="GO:0005737">
    <property type="term" value="C:cytoplasm"/>
    <property type="evidence" value="ECO:0007669"/>
    <property type="project" value="UniProtKB-ARBA"/>
</dbReference>
<dbReference type="PANTHER" id="PTHR10314">
    <property type="entry name" value="CYSTATHIONINE BETA-SYNTHASE"/>
    <property type="match status" value="1"/>
</dbReference>
<dbReference type="Proteomes" id="UP000078272">
    <property type="component" value="Unassembled WGS sequence"/>
</dbReference>
<dbReference type="OrthoDB" id="9805733at2"/>
<evidence type="ECO:0000313" key="14">
    <source>
        <dbReference type="Proteomes" id="UP000078272"/>
    </source>
</evidence>
<dbReference type="SUPFAM" id="SSF53686">
    <property type="entry name" value="Tryptophan synthase beta subunit-like PLP-dependent enzymes"/>
    <property type="match status" value="1"/>
</dbReference>
<evidence type="ECO:0000256" key="3">
    <source>
        <dbReference type="ARBA" id="ARBA00007103"/>
    </source>
</evidence>
<feature type="domain" description="Tryptophan synthase beta chain-like PALP" evidence="12">
    <location>
        <begin position="24"/>
        <end position="311"/>
    </location>
</feature>
<comment type="similarity">
    <text evidence="3">Belongs to the cysteine synthase/cystathionine beta-synthase family.</text>
</comment>
<accession>A0A147DAT9</accession>
<feature type="modified residue" description="N6-(pyridoxal phosphate)lysine" evidence="11">
    <location>
        <position position="61"/>
    </location>
</feature>
<keyword evidence="8" id="KW-0198">Cysteine biosynthesis</keyword>